<dbReference type="EMBL" id="QUAM01000003">
    <property type="protein sequence ID" value="TPR14133.1"/>
    <property type="molecule type" value="Genomic_DNA"/>
</dbReference>
<dbReference type="Proteomes" id="UP000767392">
    <property type="component" value="Unassembled WGS sequence"/>
</dbReference>
<gene>
    <name evidence="1" type="ORF">DY048_04090</name>
</gene>
<proteinExistence type="predicted"/>
<evidence type="ECO:0000313" key="1">
    <source>
        <dbReference type="EMBL" id="TPR14133.1"/>
    </source>
</evidence>
<evidence type="ECO:0000313" key="2">
    <source>
        <dbReference type="Proteomes" id="UP000767392"/>
    </source>
</evidence>
<protein>
    <submittedName>
        <fullName evidence="1">Uncharacterized protein</fullName>
    </submittedName>
</protein>
<organism evidence="1 2">
    <name type="scientific">Apilactobacillus timberlakei</name>
    <dbReference type="NCBI Taxonomy" id="2008380"/>
    <lineage>
        <taxon>Bacteria</taxon>
        <taxon>Bacillati</taxon>
        <taxon>Bacillota</taxon>
        <taxon>Bacilli</taxon>
        <taxon>Lactobacillales</taxon>
        <taxon>Lactobacillaceae</taxon>
        <taxon>Apilactobacillus</taxon>
    </lineage>
</organism>
<reference evidence="1 2" key="1">
    <citation type="submission" date="2018-08" db="EMBL/GenBank/DDBJ databases">
        <title>Comparative genomics of wild bee and flower associated Lactobacillus reveals potential adaptation to the bee host.</title>
        <authorList>
            <person name="Vuong H.Q."/>
            <person name="Mcfrederick Q.S."/>
        </authorList>
    </citation>
    <scope>NUCLEOTIDE SEQUENCE [LARGE SCALE GENOMIC DNA]</scope>
    <source>
        <strain evidence="1 2">HV_04</strain>
    </source>
</reference>
<name>A0ABY2YWP0_9LACO</name>
<keyword evidence="2" id="KW-1185">Reference proteome</keyword>
<comment type="caution">
    <text evidence="1">The sequence shown here is derived from an EMBL/GenBank/DDBJ whole genome shotgun (WGS) entry which is preliminary data.</text>
</comment>
<sequence length="80" mass="9597">MSFPYNNSFLQSNKGLYYYKLINEIFKDYHIFKLSPLRFGSNKQIKYWKKYYKKIGLSLLQYELGSSHNLLAGNDKLKFV</sequence>
<accession>A0ABY2YWP0</accession>
<dbReference type="Gene3D" id="3.90.1720.10">
    <property type="entry name" value="endopeptidase domain like (from Nostoc punctiforme)"/>
    <property type="match status" value="1"/>
</dbReference>